<gene>
    <name evidence="9" type="ORF">CVT23_15620</name>
</gene>
<evidence type="ECO:0000259" key="8">
    <source>
        <dbReference type="SMART" id="SM00829"/>
    </source>
</evidence>
<dbReference type="SUPFAM" id="SSF50129">
    <property type="entry name" value="GroES-like"/>
    <property type="match status" value="1"/>
</dbReference>
<dbReference type="AlphaFoldDB" id="A0A2M9FZ67"/>
<dbReference type="InterPro" id="IPR020843">
    <property type="entry name" value="ER"/>
</dbReference>
<evidence type="ECO:0000256" key="1">
    <source>
        <dbReference type="ARBA" id="ARBA00001947"/>
    </source>
</evidence>
<name>A0A2M9FZ67_9PROT</name>
<comment type="cofactor">
    <cofactor evidence="1 7">
        <name>Zn(2+)</name>
        <dbReference type="ChEBI" id="CHEBI:29105"/>
    </cofactor>
</comment>
<dbReference type="OrthoDB" id="9806940at2"/>
<dbReference type="InterPro" id="IPR013154">
    <property type="entry name" value="ADH-like_N"/>
</dbReference>
<sequence>MKAQQIIEWGEPLQERDYETPEPQGGEILIRITACGVCHSDLHLHEGGFNMGQGNFARLADMGVELPMTMGHEIGGVVEAVGPDVDGVEVGKSYVVYPWIGCGDCEHCRKGRDIDCLTTRPLGTRRDGGYASHVICPDKRYLFDHGDAPIDLACTYACSGLTAYSALKKLDYLTENDHLVIIGAGGVGLSGVMLAEHVTKAKVIVADTDPEKRSVARQAGAFDTFDNGQPDAAEKLKAKCGGGLRGVIDFVGRPETAGFGLDCLGKTGKLVLVGLYGEALPLALPRMPIFQLTVQGSYVGDLQDMTELMELVRAGKVPPIPVKPRPLAEANQALQDLIEGRVSGRQVLKP</sequence>
<evidence type="ECO:0000256" key="4">
    <source>
        <dbReference type="ARBA" id="ARBA00022723"/>
    </source>
</evidence>
<dbReference type="Pfam" id="PF08240">
    <property type="entry name" value="ADH_N"/>
    <property type="match status" value="1"/>
</dbReference>
<dbReference type="PROSITE" id="PS00059">
    <property type="entry name" value="ADH_ZINC"/>
    <property type="match status" value="1"/>
</dbReference>
<evidence type="ECO:0000256" key="3">
    <source>
        <dbReference type="ARBA" id="ARBA00013190"/>
    </source>
</evidence>
<evidence type="ECO:0000256" key="7">
    <source>
        <dbReference type="RuleBase" id="RU361277"/>
    </source>
</evidence>
<dbReference type="RefSeq" id="WP_109792278.1">
    <property type="nucleotide sequence ID" value="NZ_PHIG01000039.1"/>
</dbReference>
<reference evidence="9 10" key="1">
    <citation type="submission" date="2017-11" db="EMBL/GenBank/DDBJ databases">
        <title>Draft genome sequence of Rhizobiales bacterium SY3-13.</title>
        <authorList>
            <person name="Sun C."/>
        </authorList>
    </citation>
    <scope>NUCLEOTIDE SEQUENCE [LARGE SCALE GENOMIC DNA]</scope>
    <source>
        <strain evidence="9 10">SY3-13</strain>
    </source>
</reference>
<dbReference type="Gene3D" id="3.90.180.10">
    <property type="entry name" value="Medium-chain alcohol dehydrogenases, catalytic domain"/>
    <property type="match status" value="1"/>
</dbReference>
<dbReference type="InterPro" id="IPR011032">
    <property type="entry name" value="GroES-like_sf"/>
</dbReference>
<keyword evidence="6" id="KW-0560">Oxidoreductase</keyword>
<organism evidence="9 10">
    <name type="scientific">Minwuia thermotolerans</name>
    <dbReference type="NCBI Taxonomy" id="2056226"/>
    <lineage>
        <taxon>Bacteria</taxon>
        <taxon>Pseudomonadati</taxon>
        <taxon>Pseudomonadota</taxon>
        <taxon>Alphaproteobacteria</taxon>
        <taxon>Minwuiales</taxon>
        <taxon>Minwuiaceae</taxon>
        <taxon>Minwuia</taxon>
    </lineage>
</organism>
<dbReference type="GO" id="GO:0008270">
    <property type="term" value="F:zinc ion binding"/>
    <property type="evidence" value="ECO:0007669"/>
    <property type="project" value="InterPro"/>
</dbReference>
<dbReference type="Proteomes" id="UP000229498">
    <property type="component" value="Unassembled WGS sequence"/>
</dbReference>
<dbReference type="Gene3D" id="3.40.50.720">
    <property type="entry name" value="NAD(P)-binding Rossmann-like Domain"/>
    <property type="match status" value="1"/>
</dbReference>
<dbReference type="SUPFAM" id="SSF51735">
    <property type="entry name" value="NAD(P)-binding Rossmann-fold domains"/>
    <property type="match status" value="1"/>
</dbReference>
<keyword evidence="5 7" id="KW-0862">Zinc</keyword>
<keyword evidence="4 7" id="KW-0479">Metal-binding</keyword>
<comment type="caution">
    <text evidence="9">The sequence shown here is derived from an EMBL/GenBank/DDBJ whole genome shotgun (WGS) entry which is preliminary data.</text>
</comment>
<feature type="domain" description="Enoyl reductase (ER)" evidence="8">
    <location>
        <begin position="10"/>
        <end position="348"/>
    </location>
</feature>
<dbReference type="EC" id="1.1.1.1" evidence="3"/>
<protein>
    <recommendedName>
        <fullName evidence="3">alcohol dehydrogenase</fullName>
        <ecNumber evidence="3">1.1.1.1</ecNumber>
    </recommendedName>
</protein>
<dbReference type="PANTHER" id="PTHR42940:SF8">
    <property type="entry name" value="VACUOLAR PROTEIN SORTING-ASSOCIATED PROTEIN 11"/>
    <property type="match status" value="1"/>
</dbReference>
<dbReference type="InterPro" id="IPR013149">
    <property type="entry name" value="ADH-like_C"/>
</dbReference>
<comment type="similarity">
    <text evidence="2 7">Belongs to the zinc-containing alcohol dehydrogenase family.</text>
</comment>
<evidence type="ECO:0000313" key="9">
    <source>
        <dbReference type="EMBL" id="PJK28761.1"/>
    </source>
</evidence>
<accession>A0A2M9FZ67</accession>
<evidence type="ECO:0000313" key="10">
    <source>
        <dbReference type="Proteomes" id="UP000229498"/>
    </source>
</evidence>
<dbReference type="GO" id="GO:0004022">
    <property type="term" value="F:alcohol dehydrogenase (NAD+) activity"/>
    <property type="evidence" value="ECO:0007669"/>
    <property type="project" value="UniProtKB-EC"/>
</dbReference>
<evidence type="ECO:0000256" key="5">
    <source>
        <dbReference type="ARBA" id="ARBA00022833"/>
    </source>
</evidence>
<keyword evidence="10" id="KW-1185">Reference proteome</keyword>
<evidence type="ECO:0000256" key="6">
    <source>
        <dbReference type="ARBA" id="ARBA00023002"/>
    </source>
</evidence>
<dbReference type="PANTHER" id="PTHR42940">
    <property type="entry name" value="ALCOHOL DEHYDROGENASE 1-RELATED"/>
    <property type="match status" value="1"/>
</dbReference>
<dbReference type="InterPro" id="IPR036291">
    <property type="entry name" value="NAD(P)-bd_dom_sf"/>
</dbReference>
<dbReference type="EMBL" id="PHIG01000039">
    <property type="protein sequence ID" value="PJK28761.1"/>
    <property type="molecule type" value="Genomic_DNA"/>
</dbReference>
<dbReference type="CDD" id="cd08240">
    <property type="entry name" value="6_hydroxyhexanoate_dh_like"/>
    <property type="match status" value="1"/>
</dbReference>
<proteinExistence type="inferred from homology"/>
<dbReference type="InterPro" id="IPR002328">
    <property type="entry name" value="ADH_Zn_CS"/>
</dbReference>
<dbReference type="GO" id="GO:0005737">
    <property type="term" value="C:cytoplasm"/>
    <property type="evidence" value="ECO:0007669"/>
    <property type="project" value="TreeGrafter"/>
</dbReference>
<dbReference type="SMART" id="SM00829">
    <property type="entry name" value="PKS_ER"/>
    <property type="match status" value="1"/>
</dbReference>
<evidence type="ECO:0000256" key="2">
    <source>
        <dbReference type="ARBA" id="ARBA00008072"/>
    </source>
</evidence>
<dbReference type="Pfam" id="PF00107">
    <property type="entry name" value="ADH_zinc_N"/>
    <property type="match status" value="1"/>
</dbReference>